<keyword evidence="8" id="KW-1185">Reference proteome</keyword>
<dbReference type="GO" id="GO:0005524">
    <property type="term" value="F:ATP binding"/>
    <property type="evidence" value="ECO:0007669"/>
    <property type="project" value="UniProtKB-KW"/>
</dbReference>
<proteinExistence type="inferred from homology"/>
<keyword evidence="2" id="KW-0808">Transferase</keyword>
<comment type="caution">
    <text evidence="7">The sequence shown here is derived from an EMBL/GenBank/DDBJ whole genome shotgun (WGS) entry which is preliminary data.</text>
</comment>
<sequence length="292" mass="30858">MSDVFTLGEVLGVISAERLRHDMTARLDLEGAELTVAVGLARLGHSVGFLGRVSDDEIGVRTLTVLRGEGIDTSHMRVDETASSGIVLRQRRIGRVAHAVNYRDGSAGSRLSTGDVPAEAIQSARILHVTGITPALSGFTWSAVHHAVKLAKDAGILVSVDVNHRPYLWESVEEAREGLTELAASADVLFTNQDELGLVETAIGSLRELVVTRGSKGASATVDGFRYDTQAAPVTVVDSTEVGGAFVAGYLSALLDDSHPSDRLKRGIAVAAFAVASASTWQGLPNRDELPP</sequence>
<dbReference type="OrthoDB" id="9808601at2"/>
<dbReference type="GO" id="GO:0016301">
    <property type="term" value="F:kinase activity"/>
    <property type="evidence" value="ECO:0007669"/>
    <property type="project" value="UniProtKB-KW"/>
</dbReference>
<feature type="domain" description="Carbohydrate kinase PfkB" evidence="6">
    <location>
        <begin position="31"/>
        <end position="285"/>
    </location>
</feature>
<organism evidence="7 8">
    <name type="scientific">Acrocarpospora pleiomorpha</name>
    <dbReference type="NCBI Taxonomy" id="90975"/>
    <lineage>
        <taxon>Bacteria</taxon>
        <taxon>Bacillati</taxon>
        <taxon>Actinomycetota</taxon>
        <taxon>Actinomycetes</taxon>
        <taxon>Streptosporangiales</taxon>
        <taxon>Streptosporangiaceae</taxon>
        <taxon>Acrocarpospora</taxon>
    </lineage>
</organism>
<dbReference type="InterPro" id="IPR050306">
    <property type="entry name" value="PfkB_Carbo_kinase"/>
</dbReference>
<dbReference type="InterPro" id="IPR011611">
    <property type="entry name" value="PfkB_dom"/>
</dbReference>
<reference evidence="7 8" key="1">
    <citation type="submission" date="2019-10" db="EMBL/GenBank/DDBJ databases">
        <title>Whole genome shotgun sequence of Acrocarpospora pleiomorpha NBRC 16267.</title>
        <authorList>
            <person name="Ichikawa N."/>
            <person name="Kimura A."/>
            <person name="Kitahashi Y."/>
            <person name="Komaki H."/>
            <person name="Oguchi A."/>
        </authorList>
    </citation>
    <scope>NUCLEOTIDE SEQUENCE [LARGE SCALE GENOMIC DNA]</scope>
    <source>
        <strain evidence="7 8">NBRC 16267</strain>
    </source>
</reference>
<dbReference type="PANTHER" id="PTHR43085">
    <property type="entry name" value="HEXOKINASE FAMILY MEMBER"/>
    <property type="match status" value="1"/>
</dbReference>
<dbReference type="CDD" id="cd01166">
    <property type="entry name" value="KdgK"/>
    <property type="match status" value="1"/>
</dbReference>
<dbReference type="Proteomes" id="UP000377595">
    <property type="component" value="Unassembled WGS sequence"/>
</dbReference>
<dbReference type="RefSeq" id="WP_155347436.1">
    <property type="nucleotide sequence ID" value="NZ_BAAAHM010000013.1"/>
</dbReference>
<evidence type="ECO:0000256" key="5">
    <source>
        <dbReference type="ARBA" id="ARBA00022840"/>
    </source>
</evidence>
<keyword evidence="4 7" id="KW-0418">Kinase</keyword>
<dbReference type="AlphaFoldDB" id="A0A5M3XR04"/>
<name>A0A5M3XR04_9ACTN</name>
<evidence type="ECO:0000256" key="3">
    <source>
        <dbReference type="ARBA" id="ARBA00022741"/>
    </source>
</evidence>
<dbReference type="EMBL" id="BLAF01000031">
    <property type="protein sequence ID" value="GES22489.1"/>
    <property type="molecule type" value="Genomic_DNA"/>
</dbReference>
<evidence type="ECO:0000313" key="7">
    <source>
        <dbReference type="EMBL" id="GES22489.1"/>
    </source>
</evidence>
<dbReference type="InterPro" id="IPR029056">
    <property type="entry name" value="Ribokinase-like"/>
</dbReference>
<dbReference type="SUPFAM" id="SSF53613">
    <property type="entry name" value="Ribokinase-like"/>
    <property type="match status" value="1"/>
</dbReference>
<evidence type="ECO:0000256" key="2">
    <source>
        <dbReference type="ARBA" id="ARBA00022679"/>
    </source>
</evidence>
<dbReference type="Gene3D" id="3.40.1190.20">
    <property type="match status" value="1"/>
</dbReference>
<evidence type="ECO:0000313" key="8">
    <source>
        <dbReference type="Proteomes" id="UP000377595"/>
    </source>
</evidence>
<evidence type="ECO:0000259" key="6">
    <source>
        <dbReference type="Pfam" id="PF00294"/>
    </source>
</evidence>
<protein>
    <submittedName>
        <fullName evidence="7">Sugar kinase</fullName>
    </submittedName>
</protein>
<keyword evidence="3" id="KW-0547">Nucleotide-binding</keyword>
<dbReference type="PANTHER" id="PTHR43085:SF1">
    <property type="entry name" value="PSEUDOURIDINE KINASE-RELATED"/>
    <property type="match status" value="1"/>
</dbReference>
<gene>
    <name evidence="7" type="ORF">Aple_053860</name>
</gene>
<keyword evidence="5" id="KW-0067">ATP-binding</keyword>
<accession>A0A5M3XR04</accession>
<evidence type="ECO:0000256" key="1">
    <source>
        <dbReference type="ARBA" id="ARBA00010688"/>
    </source>
</evidence>
<evidence type="ECO:0000256" key="4">
    <source>
        <dbReference type="ARBA" id="ARBA00022777"/>
    </source>
</evidence>
<comment type="similarity">
    <text evidence="1">Belongs to the carbohydrate kinase PfkB family.</text>
</comment>
<dbReference type="Pfam" id="PF00294">
    <property type="entry name" value="PfkB"/>
    <property type="match status" value="1"/>
</dbReference>